<dbReference type="Pfam" id="PF10358">
    <property type="entry name" value="NT-C2"/>
    <property type="match status" value="1"/>
</dbReference>
<evidence type="ECO:0000313" key="4">
    <source>
        <dbReference type="Proteomes" id="UP000489600"/>
    </source>
</evidence>
<sequence length="1026" mass="113754">MSSRISVNDREDSTADSYNGQLLRDIKEVSRALYLNNEPHQKAAVSLPPVRSKSVARTHALDITSLSSDQGTMDVGLLPNKKKKKSLVPWDWKKPLKAIAHFGQRRFDVCFLLHVHSIEGLPSNLNGTRLVVQWKRKDEVMSTQPSKVLQGIADFEETLMHRCSVYGTKHGPHRAARYEVKLFLIYASPVDAPWLILGKHWIDLTRILPLSLEELEGKRSTRKWNTSFKLSGLADSAVLNLSFDYSVLTNSVSDSTSRNVMLKRVGSVPSMDHRSPLLDDGKDCHQVSPNLSLDLSQSIDVLYEKLTEQNPHSSTGIDIRDEHLGKTKVDLGLETDKQPDDSNDTDLAVTRKGVEMFQQERSRMEDSTDPNTDSLGIEIIDVNELLKDEDEAFFEETDLIDQLSVPEQRSGASNSLPKDSDFGGSKSASSRQVISESIEVKSSSTMDDSTEKENFLEVKSSYKGAKISTKSLSLDDITESVANDFLNMLELEERSYVYTSDSEPTSPREYLLREFEKEAFASGNFLLGLDGEAEYVSDINEESNDFSFSSSLGVGENKREGKSQLLIDRRKSKVLEDLETETLMREWDLNDNGFKNSLCDHSDGFGSPIELPVDERLELLPLGDNNGPLVWTKGGGCIRFMNPLLFRKSKDASHLIMQVSNPVVLVSELGSDILEILQSLSASGFEGLCSEVNALMPLEDIMGKTIHEVIKDARIERSVHDCSDKSNSVVVQKPSEQLDSFLPKEELGGFGSNMCSGYVPLEALASLAIDEIELLSVEGLKIQCSMSDQDPPAVIAPKPMDQSKALELISISLTLDEWLMLDRGTFRGDETNMQIRIINSANHAYQYQASSGKGHTFGNKLTLALRVLLRDPLRSNEPVGASMLALIQVERSFVSSNPPVCSLAQEGRTKEPFEYDTHLWRITGIGLAGLKNEPGVDHLWGTNSQQQAGSRWLLASGIAKTIKCQASKSKAIIASNPQATRKRLDTLWSITTGRHNQAGDLSSSAASVPFTRNSDVIFTNKTTKRL</sequence>
<evidence type="ECO:0000313" key="3">
    <source>
        <dbReference type="EMBL" id="VVB17133.1"/>
    </source>
</evidence>
<protein>
    <recommendedName>
        <fullName evidence="2">C2 NT-type domain-containing protein</fullName>
    </recommendedName>
</protein>
<dbReference type="Proteomes" id="UP000489600">
    <property type="component" value="Unassembled WGS sequence"/>
</dbReference>
<dbReference type="AlphaFoldDB" id="A0A565CTQ6"/>
<dbReference type="Pfam" id="PF21745">
    <property type="entry name" value="PMI1_PMIR1-2_C"/>
    <property type="match status" value="1"/>
</dbReference>
<proteinExistence type="predicted"/>
<accession>A0A565CTQ6</accession>
<gene>
    <name evidence="3" type="ORF">ANE_LOCUS27577</name>
</gene>
<dbReference type="InterPro" id="IPR048972">
    <property type="entry name" value="PMI1_PMIR1-2_C"/>
</dbReference>
<feature type="domain" description="C2 NT-type" evidence="2">
    <location>
        <begin position="99"/>
        <end position="247"/>
    </location>
</feature>
<dbReference type="PANTHER" id="PTHR33414:SF10">
    <property type="entry name" value="PROTEIN PLASTID MOVEMENT IMPAIRED 1-RELATED 2"/>
    <property type="match status" value="1"/>
</dbReference>
<comment type="caution">
    <text evidence="3">The sequence shown here is derived from an EMBL/GenBank/DDBJ whole genome shotgun (WGS) entry which is preliminary data.</text>
</comment>
<evidence type="ECO:0000259" key="2">
    <source>
        <dbReference type="PROSITE" id="PS51840"/>
    </source>
</evidence>
<dbReference type="OrthoDB" id="2019483at2759"/>
<dbReference type="InterPro" id="IPR019448">
    <property type="entry name" value="NT-C2"/>
</dbReference>
<dbReference type="EMBL" id="CABITT030000008">
    <property type="protein sequence ID" value="VVB17133.1"/>
    <property type="molecule type" value="Genomic_DNA"/>
</dbReference>
<reference evidence="3" key="1">
    <citation type="submission" date="2019-07" db="EMBL/GenBank/DDBJ databases">
        <authorList>
            <person name="Dittberner H."/>
        </authorList>
    </citation>
    <scope>NUCLEOTIDE SEQUENCE [LARGE SCALE GENOMIC DNA]</scope>
</reference>
<dbReference type="PROSITE" id="PS51840">
    <property type="entry name" value="C2_NT"/>
    <property type="match status" value="1"/>
</dbReference>
<evidence type="ECO:0000256" key="1">
    <source>
        <dbReference type="SAM" id="MobiDB-lite"/>
    </source>
</evidence>
<feature type="compositionally biased region" description="Polar residues" evidence="1">
    <location>
        <begin position="405"/>
        <end position="417"/>
    </location>
</feature>
<organism evidence="3 4">
    <name type="scientific">Arabis nemorensis</name>
    <dbReference type="NCBI Taxonomy" id="586526"/>
    <lineage>
        <taxon>Eukaryota</taxon>
        <taxon>Viridiplantae</taxon>
        <taxon>Streptophyta</taxon>
        <taxon>Embryophyta</taxon>
        <taxon>Tracheophyta</taxon>
        <taxon>Spermatophyta</taxon>
        <taxon>Magnoliopsida</taxon>
        <taxon>eudicotyledons</taxon>
        <taxon>Gunneridae</taxon>
        <taxon>Pentapetalae</taxon>
        <taxon>rosids</taxon>
        <taxon>malvids</taxon>
        <taxon>Brassicales</taxon>
        <taxon>Brassicaceae</taxon>
        <taxon>Arabideae</taxon>
        <taxon>Arabis</taxon>
    </lineage>
</organism>
<feature type="compositionally biased region" description="Low complexity" evidence="1">
    <location>
        <begin position="433"/>
        <end position="444"/>
    </location>
</feature>
<keyword evidence="4" id="KW-1185">Reference proteome</keyword>
<dbReference type="InterPro" id="IPR039614">
    <property type="entry name" value="PMI1-like"/>
</dbReference>
<feature type="region of interest" description="Disordered" evidence="1">
    <location>
        <begin position="398"/>
        <end position="452"/>
    </location>
</feature>
<dbReference type="PANTHER" id="PTHR33414">
    <property type="entry name" value="PROTEIN PLASTID MOVEMENT IMPAIRED 1-RELATED 1"/>
    <property type="match status" value="1"/>
</dbReference>
<name>A0A565CTQ6_9BRAS</name>